<dbReference type="InterPro" id="IPR006162">
    <property type="entry name" value="Ppantetheine_attach_site"/>
</dbReference>
<dbReference type="Proteomes" id="UP000053732">
    <property type="component" value="Unassembled WGS sequence"/>
</dbReference>
<dbReference type="InterPro" id="IPR045851">
    <property type="entry name" value="AMP-bd_C_sf"/>
</dbReference>
<keyword evidence="2" id="KW-0597">Phosphoprotein</keyword>
<evidence type="ECO:0000256" key="3">
    <source>
        <dbReference type="ARBA" id="ARBA00022598"/>
    </source>
</evidence>
<dbReference type="InterPro" id="IPR013120">
    <property type="entry name" value="FAR_NAD-bd"/>
</dbReference>
<dbReference type="GO" id="GO:0044550">
    <property type="term" value="P:secondary metabolite biosynthetic process"/>
    <property type="evidence" value="ECO:0007669"/>
    <property type="project" value="TreeGrafter"/>
</dbReference>
<dbReference type="InterPro" id="IPR009081">
    <property type="entry name" value="PP-bd_ACP"/>
</dbReference>
<feature type="domain" description="Carrier" evidence="5">
    <location>
        <begin position="1679"/>
        <end position="1764"/>
    </location>
</feature>
<dbReference type="InterPro" id="IPR036291">
    <property type="entry name" value="NAD(P)-bd_dom_sf"/>
</dbReference>
<dbReference type="PANTHER" id="PTHR45527:SF3">
    <property type="entry name" value="SIDEROPHORE SYNTHETASE (EUROFUNG)"/>
    <property type="match status" value="1"/>
</dbReference>
<dbReference type="InterPro" id="IPR001242">
    <property type="entry name" value="Condensation_dom"/>
</dbReference>
<evidence type="ECO:0000256" key="4">
    <source>
        <dbReference type="ARBA" id="ARBA00029454"/>
    </source>
</evidence>
<dbReference type="Pfam" id="PF07993">
    <property type="entry name" value="NAD_binding_4"/>
    <property type="match status" value="1"/>
</dbReference>
<dbReference type="Gene3D" id="3.30.559.10">
    <property type="entry name" value="Chloramphenicol acetyltransferase-like domain"/>
    <property type="match status" value="1"/>
</dbReference>
<dbReference type="Gene3D" id="3.40.50.12780">
    <property type="entry name" value="N-terminal domain of ligase-like"/>
    <property type="match status" value="2"/>
</dbReference>
<dbReference type="InterPro" id="IPR023213">
    <property type="entry name" value="CAT-like_dom_sf"/>
</dbReference>
<evidence type="ECO:0000313" key="6">
    <source>
        <dbReference type="EMBL" id="CRL24942.1"/>
    </source>
</evidence>
<dbReference type="GO" id="GO:0031177">
    <property type="term" value="F:phosphopantetheine binding"/>
    <property type="evidence" value="ECO:0007669"/>
    <property type="project" value="TreeGrafter"/>
</dbReference>
<dbReference type="InterPro" id="IPR020845">
    <property type="entry name" value="AMP-binding_CS"/>
</dbReference>
<evidence type="ECO:0000313" key="7">
    <source>
        <dbReference type="Proteomes" id="UP000053732"/>
    </source>
</evidence>
<comment type="similarity">
    <text evidence="4">Belongs to the NRP synthetase family.</text>
</comment>
<dbReference type="InterPro" id="IPR010080">
    <property type="entry name" value="Thioester_reductase-like_dom"/>
</dbReference>
<dbReference type="Pfam" id="PF00550">
    <property type="entry name" value="PP-binding"/>
    <property type="match status" value="2"/>
</dbReference>
<dbReference type="PANTHER" id="PTHR45527">
    <property type="entry name" value="NONRIBOSOMAL PEPTIDE SYNTHETASE"/>
    <property type="match status" value="1"/>
</dbReference>
<organism evidence="6 7">
    <name type="scientific">Penicillium camemberti (strain FM 013)</name>
    <dbReference type="NCBI Taxonomy" id="1429867"/>
    <lineage>
        <taxon>Eukaryota</taxon>
        <taxon>Fungi</taxon>
        <taxon>Dikarya</taxon>
        <taxon>Ascomycota</taxon>
        <taxon>Pezizomycotina</taxon>
        <taxon>Eurotiomycetes</taxon>
        <taxon>Eurotiomycetidae</taxon>
        <taxon>Eurotiales</taxon>
        <taxon>Aspergillaceae</taxon>
        <taxon>Penicillium</taxon>
    </lineage>
</organism>
<dbReference type="Pfam" id="PF00668">
    <property type="entry name" value="Condensation"/>
    <property type="match status" value="1"/>
</dbReference>
<dbReference type="FunFam" id="3.30.300.30:FF:000015">
    <property type="entry name" value="Nonribosomal peptide synthase SidD"/>
    <property type="match status" value="2"/>
</dbReference>
<dbReference type="EMBL" id="HG793146">
    <property type="protein sequence ID" value="CRL24942.1"/>
    <property type="molecule type" value="Genomic_DNA"/>
</dbReference>
<dbReference type="Gene3D" id="3.40.50.720">
    <property type="entry name" value="NAD(P)-binding Rossmann-like Domain"/>
    <property type="match status" value="1"/>
</dbReference>
<name>A0A0G4PF72_PENC3</name>
<dbReference type="PROSITE" id="PS00455">
    <property type="entry name" value="AMP_BINDING"/>
    <property type="match status" value="1"/>
</dbReference>
<dbReference type="CDD" id="cd19545">
    <property type="entry name" value="FUM14_C_NRPS-like"/>
    <property type="match status" value="1"/>
</dbReference>
<dbReference type="SUPFAM" id="SSF56801">
    <property type="entry name" value="Acetyl-CoA synthetase-like"/>
    <property type="match status" value="2"/>
</dbReference>
<proteinExistence type="inferred from homology"/>
<dbReference type="FunFam" id="3.40.50.12780:FF:000014">
    <property type="entry name" value="Nonribosomal peptide synthetase 1"/>
    <property type="match status" value="2"/>
</dbReference>
<dbReference type="Pfam" id="PF00501">
    <property type="entry name" value="AMP-binding"/>
    <property type="match status" value="2"/>
</dbReference>
<dbReference type="PROSITE" id="PS50075">
    <property type="entry name" value="CARRIER"/>
    <property type="match status" value="2"/>
</dbReference>
<dbReference type="InterPro" id="IPR010071">
    <property type="entry name" value="AA_adenyl_dom"/>
</dbReference>
<dbReference type="Gene3D" id="3.30.559.30">
    <property type="entry name" value="Nonribosomal peptide synthetase, condensation domain"/>
    <property type="match status" value="1"/>
</dbReference>
<sequence length="2188" mass="242448">MSLAEQNDSADVKLTDIGTVTQTDLENIWAWNKLCPEPIERCVHEIFEEKAQDQPDALAICAWDGDLMYGELDQLATNLANRLTKLGVRPGLLVPLCFEKSMWTTVAMLGVLKAGGGFVMLDPSLPERHLHLITQQVKADLILSSVSTQALSSRLVRNVVPINRRFFINLNVQENWRLPPGCPFSVMCLNFTSGSTGTPKGIMLTHCNLASALYHQAQSLEFTKESRVYDFSSYSFDASLSQTFTALAAGACLCVPREQDRINNLAQSITSLRANVVALTPSVAQLLGPRDTPTVQSVIFIGELLHLRDITRWWGQVRVLNIYGPSECTPYSVINSHASCPQEATRIGIGAGQVTWVVSPENHDHLLPLGEIGELLLEGPLVGEGYLNDPDKTAMSFIHDPVWLRRGTEKQPGRHGKRLYKTGDLVHYNEDGSLTFVGRKDTQIKIHGQRVELGGIEHCLQEHMTEAKQVVVDVIIPKGENSGPVLAAFIHIYPISANPKHPEPTCIAEIIHISTHIEDILTQHLPRYMVPTVFFSIREIPLTVNGKLDRRRLREIGTSCFHKSTERQKQMAKSKPTSRVGLELQNILGRVLAIDPALVGLEDSFFRLGGDSIGAMRVVSEAQKAGIELMVSDIFQYPTLGNLVSLCHDVGDKAPGHIPPFALLRGGFNKKVLLREIAAHYQLDPAIIYDAYPCTALQEGLLSLSLKHPGEYMIQRTLELHSTVQTTDFCRAWEEIARNTAILRTRIMQCRDVGPLQLVLNEGIQWTHTIGLNEYLEEDKKRPMEIGKPLARYAMVTDSTGARRWFVWTLHHALYDGWSLPLMTDMVSREYRGISTEPTKHEFKSFIQYVEEQNSDKVAEYWRNTLMNCDSTPFPALPLSVQRPVADSNITHRLSWLNTRLRDFTITTLVRAAWALLASSMTNSDSVVFGITTSGRSAPISGINEMVGPTIATVPFHVKILQSQKALDYLAAVQQQATNMIPFEQFGLQRIAKTSPEAQQACMFQTLLIVQPPENTQSDCTLGLWDESYEPEWVNTFALALEVQLGMKRVNARFDSNVIKPWVVQRLLEGLDFVMKQLDTAGFQQSIAEIELLAPRSLEQIWDWNRTVPSLVKESIHHMIEERMQNQPMVTAICAWDGEFTYGELDRLSTEVATQLVKFGVGPQLLGPNTLVPLCFEKSKWTIVAILGVLRSGAGFVLLDPFLPELRLQSILQKVGSKLLLSSQANMGSSLRLSEMVVQIGPDLSQISNIVSGAYSHASSPPLLQPSSRIMYAVFTSGSTGTPKGVLVSHENFCSAVHYQLELLDFTRESRLLDFASYAFDAAIHNAVATLVAGGCLCIPSEKDRNGNIGNIMATMRPTVVNLTPTVARLLDPGTVRNLKTLILLGEPVTTRDIERWQSHKVHLINTYGPAECTPISTINAFASNTEEAVRIGKGVGLVTWVVNPEDHNRLLPPGCTGELLLEGPLVGNGYMGDPVKSAEAFIEDPEWLLKGSHAQPGRHGRLYKTGDLVRYNEDGSLTFMGRKDSQVKIRGQRFELGEVEHHILSCLPTKSSQVVAEVVVPERELNPRPVLVAFIQVSGNGIKQSEKSTSTAKVHPMAADIKKMLLHHLPSYMVPTVFFSLPDLPLTGTGKTNRKRLREIGRTLLLAEGGRAFDAAERTLENGSPRCRPILESEKPAYTLAQKIHSMRPSWSQESLSLREDGSKHRQTELNDMLLHSSGLDSVNMMELMSFISQNFHIQVGMQCLMDRQTSIRSLAQYIADSQACGANDHPVRHSSTLPLFSVDLMAEINRHDSGILSAQQKPTCHNNIASNDPPVHMDGMSFTVLLTGANGFVGTEILRQLLGHRQVSRVIGLVRGDTDDAARQRTIDAAVKALWWTNYHADKLEVWRGDLSLPHLGLDPARWDSLANGQEVNVIIHSGATVHWTKSYEVLEAANVGSTVELLLLAIGLPCMRFLYVTGGRPWDSHEELDVAKELSVPDAIAYSQTKFVAEAVVKRAAQRGPSESNRLAVFNPGWVIGTPTGGFSNPDDYIWRLAATCINIGAYNAAEADGWLSISDVTATATAIIDTALGKAMKRVNGKEPMDGMTWREFWAILEGLGYRLQAKVMAEWLALVRADIEAASEKHPMWPLAHMITGLQNDERMVGSSRQKRGSTPLRLKDAVKRSAEFLVKIGFLPTPSGQIQETI</sequence>
<dbReference type="GO" id="GO:0043041">
    <property type="term" value="P:amino acid activation for nonribosomal peptide biosynthetic process"/>
    <property type="evidence" value="ECO:0007669"/>
    <property type="project" value="TreeGrafter"/>
</dbReference>
<dbReference type="PROSITE" id="PS00012">
    <property type="entry name" value="PHOSPHOPANTETHEINE"/>
    <property type="match status" value="1"/>
</dbReference>
<evidence type="ECO:0000256" key="1">
    <source>
        <dbReference type="ARBA" id="ARBA00022450"/>
    </source>
</evidence>
<dbReference type="Gene3D" id="3.30.300.30">
    <property type="match status" value="2"/>
</dbReference>
<keyword evidence="3 6" id="KW-0436">Ligase</keyword>
<dbReference type="Gene3D" id="1.10.1200.10">
    <property type="entry name" value="ACP-like"/>
    <property type="match status" value="2"/>
</dbReference>
<dbReference type="InterPro" id="IPR000873">
    <property type="entry name" value="AMP-dep_synth/lig_dom"/>
</dbReference>
<keyword evidence="7" id="KW-1185">Reference proteome</keyword>
<dbReference type="NCBIfam" id="TIGR01733">
    <property type="entry name" value="AA-adenyl-dom"/>
    <property type="match status" value="2"/>
</dbReference>
<dbReference type="SUPFAM" id="SSF51735">
    <property type="entry name" value="NAD(P)-binding Rossmann-fold domains"/>
    <property type="match status" value="1"/>
</dbReference>
<dbReference type="STRING" id="1429867.A0A0G4PF72"/>
<reference evidence="6 7" key="1">
    <citation type="journal article" date="2014" name="Nat. Commun.">
        <title>Multiple recent horizontal transfers of a large genomic region in cheese making fungi.</title>
        <authorList>
            <person name="Cheeseman K."/>
            <person name="Ropars J."/>
            <person name="Renault P."/>
            <person name="Dupont J."/>
            <person name="Gouzy J."/>
            <person name="Branca A."/>
            <person name="Abraham A.L."/>
            <person name="Ceppi M."/>
            <person name="Conseiller E."/>
            <person name="Debuchy R."/>
            <person name="Malagnac F."/>
            <person name="Goarin A."/>
            <person name="Silar P."/>
            <person name="Lacoste S."/>
            <person name="Sallet E."/>
            <person name="Bensimon A."/>
            <person name="Giraud T."/>
            <person name="Brygoo Y."/>
        </authorList>
    </citation>
    <scope>NUCLEOTIDE SEQUENCE [LARGE SCALE GENOMIC DNA]</scope>
    <source>
        <strain evidence="7">FM 013</strain>
    </source>
</reference>
<dbReference type="GO" id="GO:0005737">
    <property type="term" value="C:cytoplasm"/>
    <property type="evidence" value="ECO:0007669"/>
    <property type="project" value="TreeGrafter"/>
</dbReference>
<dbReference type="InterPro" id="IPR042099">
    <property type="entry name" value="ANL_N_sf"/>
</dbReference>
<dbReference type="SUPFAM" id="SSF52777">
    <property type="entry name" value="CoA-dependent acyltransferases"/>
    <property type="match status" value="2"/>
</dbReference>
<gene>
    <name evidence="6" type="ORF">PCAMFM013_S013g000185</name>
</gene>
<dbReference type="NCBIfam" id="TIGR01746">
    <property type="entry name" value="Thioester-redct"/>
    <property type="match status" value="1"/>
</dbReference>
<dbReference type="SUPFAM" id="SSF47336">
    <property type="entry name" value="ACP-like"/>
    <property type="match status" value="2"/>
</dbReference>
<keyword evidence="1" id="KW-0596">Phosphopantetheine</keyword>
<protein>
    <submittedName>
        <fullName evidence="6">AMP-dependent synthetase/ligase</fullName>
    </submittedName>
</protein>
<feature type="domain" description="Carrier" evidence="5">
    <location>
        <begin position="575"/>
        <end position="651"/>
    </location>
</feature>
<evidence type="ECO:0000259" key="5">
    <source>
        <dbReference type="PROSITE" id="PS50075"/>
    </source>
</evidence>
<dbReference type="InterPro" id="IPR036736">
    <property type="entry name" value="ACP-like_sf"/>
</dbReference>
<dbReference type="GO" id="GO:0016874">
    <property type="term" value="F:ligase activity"/>
    <property type="evidence" value="ECO:0007669"/>
    <property type="project" value="UniProtKB-KW"/>
</dbReference>
<evidence type="ECO:0000256" key="2">
    <source>
        <dbReference type="ARBA" id="ARBA00022553"/>
    </source>
</evidence>
<accession>A0A0G4PF72</accession>
<dbReference type="CDD" id="cd05918">
    <property type="entry name" value="A_NRPS_SidN3_like"/>
    <property type="match status" value="2"/>
</dbReference>